<dbReference type="Proteomes" id="UP001168146">
    <property type="component" value="Unassembled WGS sequence"/>
</dbReference>
<evidence type="ECO:0000313" key="3">
    <source>
        <dbReference type="Proteomes" id="UP001168146"/>
    </source>
</evidence>
<dbReference type="AlphaFoldDB" id="A0AAN6FRQ3"/>
<feature type="region of interest" description="Disordered" evidence="1">
    <location>
        <begin position="40"/>
        <end position="72"/>
    </location>
</feature>
<evidence type="ECO:0000313" key="2">
    <source>
        <dbReference type="EMBL" id="KAK0323301.1"/>
    </source>
</evidence>
<feature type="compositionally biased region" description="Polar residues" evidence="1">
    <location>
        <begin position="40"/>
        <end position="67"/>
    </location>
</feature>
<reference evidence="2" key="1">
    <citation type="submission" date="2021-12" db="EMBL/GenBank/DDBJ databases">
        <title>Black yeast isolated from Biological Soil Crust.</title>
        <authorList>
            <person name="Kurbessoian T."/>
        </authorList>
    </citation>
    <scope>NUCLEOTIDE SEQUENCE</scope>
    <source>
        <strain evidence="2">CCFEE 5208</strain>
    </source>
</reference>
<dbReference type="EMBL" id="JASUXU010000013">
    <property type="protein sequence ID" value="KAK0323301.1"/>
    <property type="molecule type" value="Genomic_DNA"/>
</dbReference>
<accession>A0AAN6FRQ3</accession>
<sequence length="312" mass="34248">MSTTLSYASSLTATRSFGTGLRGTPSRFTRGNATVINHTTTTLSHPSGVTRQQPTITVGSQTESRQPPLSPDVTFRSKASRFTARKVLPASILSETTRSAFTTPSGPVTPPNPKAGHWATNQPTCTSDVTTNQASILQRLESAGIQIPEFADTTEMAMFCAVVQENMEQAREEMNLTEESVAHPVSPSIFSSPSASSSPIFLSSPSVMPSFTGRSSTITLSPPPRPTRWRPHADARRKVECAEKVAEERARFGQMLDEAVEEIRQRHLLVEALGLRPAHNSPLKTDPRLKEAWNEFFIAWRQQDARTANMRD</sequence>
<gene>
    <name evidence="2" type="ORF">LTR82_005661</name>
</gene>
<protein>
    <submittedName>
        <fullName evidence="2">Uncharacterized protein</fullName>
    </submittedName>
</protein>
<evidence type="ECO:0000256" key="1">
    <source>
        <dbReference type="SAM" id="MobiDB-lite"/>
    </source>
</evidence>
<feature type="region of interest" description="Disordered" evidence="1">
    <location>
        <begin position="212"/>
        <end position="235"/>
    </location>
</feature>
<organism evidence="2 3">
    <name type="scientific">Friedmanniomyces endolithicus</name>
    <dbReference type="NCBI Taxonomy" id="329885"/>
    <lineage>
        <taxon>Eukaryota</taxon>
        <taxon>Fungi</taxon>
        <taxon>Dikarya</taxon>
        <taxon>Ascomycota</taxon>
        <taxon>Pezizomycotina</taxon>
        <taxon>Dothideomycetes</taxon>
        <taxon>Dothideomycetidae</taxon>
        <taxon>Mycosphaerellales</taxon>
        <taxon>Teratosphaeriaceae</taxon>
        <taxon>Friedmanniomyces</taxon>
    </lineage>
</organism>
<proteinExistence type="predicted"/>
<comment type="caution">
    <text evidence="2">The sequence shown here is derived from an EMBL/GenBank/DDBJ whole genome shotgun (WGS) entry which is preliminary data.</text>
</comment>
<name>A0AAN6FRQ3_9PEZI</name>